<reference evidence="1 2" key="1">
    <citation type="journal article" date="2022" name="Hortic Res">
        <title>A haplotype resolved chromosomal level avocado genome allows analysis of novel avocado genes.</title>
        <authorList>
            <person name="Nath O."/>
            <person name="Fletcher S.J."/>
            <person name="Hayward A."/>
            <person name="Shaw L.M."/>
            <person name="Masouleh A.K."/>
            <person name="Furtado A."/>
            <person name="Henry R.J."/>
            <person name="Mitter N."/>
        </authorList>
    </citation>
    <scope>NUCLEOTIDE SEQUENCE [LARGE SCALE GENOMIC DNA]</scope>
    <source>
        <strain evidence="2">cv. Hass</strain>
    </source>
</reference>
<keyword evidence="2" id="KW-1185">Reference proteome</keyword>
<accession>A0ACC2LPZ7</accession>
<proteinExistence type="predicted"/>
<protein>
    <submittedName>
        <fullName evidence="1">Uncharacterized protein</fullName>
    </submittedName>
</protein>
<sequence>MSASPVQGRATAKPSLVPDRSTKIRVGRHLPPGNTAHPDRYGRSFMAIGLLIYDDKRCALSPLYDSRLKAWKVRCRFYRLQFGAVCGEPNKKLVNTMPPKTRNDEGPSKGKALSTQPTLAQNLPPLPPQQRRSGGRSSTVQTQSQSRGVTMLSLRDVPPPEQPHHSHKRTVQGDKSVTKPHEESARARSRSHHQASFDQDEDPRLEDIRAQNRLIQEQRELIERLTQQLEGKKDQSPSPRRPGHGQDLRHVLNSKRRDRDQREEGSSSSHVHEGSKKQRQVSEDRELKQWIDQQEKQTIRQNMETAGIDRDQYSAFEAEDTGASPFSRKIKEYTLPEKFNVPRFTLYDGTSDPAAHLRHYVQRMSVWGDDDSLNCRVFSSSLADLPLRWFCSLPEDSISSWRQLRTSFLGKFQAHRVIPKTDADLKALRMQENENVTQFARRFWTVYSQIECPSEELAVRSFQLALQPGIPLRAQLVMYPVTTMKELMTRANRFILAEEDEARGIHPRIGARPGPRSSAEPPLPRRRDHGAAEGPATSRPPTWQ</sequence>
<gene>
    <name evidence="1" type="ORF">MRB53_009776</name>
</gene>
<organism evidence="1 2">
    <name type="scientific">Persea americana</name>
    <name type="common">Avocado</name>
    <dbReference type="NCBI Taxonomy" id="3435"/>
    <lineage>
        <taxon>Eukaryota</taxon>
        <taxon>Viridiplantae</taxon>
        <taxon>Streptophyta</taxon>
        <taxon>Embryophyta</taxon>
        <taxon>Tracheophyta</taxon>
        <taxon>Spermatophyta</taxon>
        <taxon>Magnoliopsida</taxon>
        <taxon>Magnoliidae</taxon>
        <taxon>Laurales</taxon>
        <taxon>Lauraceae</taxon>
        <taxon>Persea</taxon>
    </lineage>
</organism>
<comment type="caution">
    <text evidence="1">The sequence shown here is derived from an EMBL/GenBank/DDBJ whole genome shotgun (WGS) entry which is preliminary data.</text>
</comment>
<evidence type="ECO:0000313" key="1">
    <source>
        <dbReference type="EMBL" id="KAJ8635509.1"/>
    </source>
</evidence>
<name>A0ACC2LPZ7_PERAE</name>
<dbReference type="EMBL" id="CM056811">
    <property type="protein sequence ID" value="KAJ8635509.1"/>
    <property type="molecule type" value="Genomic_DNA"/>
</dbReference>
<evidence type="ECO:0000313" key="2">
    <source>
        <dbReference type="Proteomes" id="UP001234297"/>
    </source>
</evidence>
<dbReference type="Proteomes" id="UP001234297">
    <property type="component" value="Chromosome 3"/>
</dbReference>